<name>A0ABP0L483_9DINO</name>
<dbReference type="Proteomes" id="UP001642484">
    <property type="component" value="Unassembled WGS sequence"/>
</dbReference>
<protein>
    <submittedName>
        <fullName evidence="2">Uncharacterized protein</fullName>
    </submittedName>
</protein>
<sequence length="145" mass="15911">MRSLNHRLRTWLAGGLALCLLRRGISFAAKGMDVERLVRSSVPNCRSITFQNEQLMGFSGAKVADVRCVCDDAEELLLFLKVVEPTPLPATASAVEACQQLVWGQASRLAEMLFTTEGFIQCSRILGWGDAFGRAMVHSLVHSPC</sequence>
<gene>
    <name evidence="2" type="ORF">CCMP2556_LOCUS19277</name>
</gene>
<feature type="signal peptide" evidence="1">
    <location>
        <begin position="1"/>
        <end position="28"/>
    </location>
</feature>
<comment type="caution">
    <text evidence="2">The sequence shown here is derived from an EMBL/GenBank/DDBJ whole genome shotgun (WGS) entry which is preliminary data.</text>
</comment>
<feature type="chain" id="PRO_5046413821" evidence="1">
    <location>
        <begin position="29"/>
        <end position="145"/>
    </location>
</feature>
<reference evidence="2 3" key="1">
    <citation type="submission" date="2024-02" db="EMBL/GenBank/DDBJ databases">
        <authorList>
            <person name="Chen Y."/>
            <person name="Shah S."/>
            <person name="Dougan E. K."/>
            <person name="Thang M."/>
            <person name="Chan C."/>
        </authorList>
    </citation>
    <scope>NUCLEOTIDE SEQUENCE [LARGE SCALE GENOMIC DNA]</scope>
</reference>
<proteinExistence type="predicted"/>
<evidence type="ECO:0000313" key="3">
    <source>
        <dbReference type="Proteomes" id="UP001642484"/>
    </source>
</evidence>
<evidence type="ECO:0000256" key="1">
    <source>
        <dbReference type="SAM" id="SignalP"/>
    </source>
</evidence>
<evidence type="ECO:0000313" key="2">
    <source>
        <dbReference type="EMBL" id="CAK9033961.1"/>
    </source>
</evidence>
<dbReference type="EMBL" id="CAXAMN010011112">
    <property type="protein sequence ID" value="CAK9033961.1"/>
    <property type="molecule type" value="Genomic_DNA"/>
</dbReference>
<organism evidence="2 3">
    <name type="scientific">Durusdinium trenchii</name>
    <dbReference type="NCBI Taxonomy" id="1381693"/>
    <lineage>
        <taxon>Eukaryota</taxon>
        <taxon>Sar</taxon>
        <taxon>Alveolata</taxon>
        <taxon>Dinophyceae</taxon>
        <taxon>Suessiales</taxon>
        <taxon>Symbiodiniaceae</taxon>
        <taxon>Durusdinium</taxon>
    </lineage>
</organism>
<accession>A0ABP0L483</accession>
<keyword evidence="1" id="KW-0732">Signal</keyword>
<keyword evidence="3" id="KW-1185">Reference proteome</keyword>